<evidence type="ECO:0000313" key="3">
    <source>
        <dbReference type="EMBL" id="MXY92010.1"/>
    </source>
</evidence>
<keyword evidence="2 3" id="KW-0560">Oxidoreductase</keyword>
<dbReference type="PRINTS" id="PR00080">
    <property type="entry name" value="SDRFAMILY"/>
</dbReference>
<dbReference type="GO" id="GO:0048038">
    <property type="term" value="F:quinone binding"/>
    <property type="evidence" value="ECO:0007669"/>
    <property type="project" value="TreeGrafter"/>
</dbReference>
<dbReference type="Gene3D" id="3.40.50.720">
    <property type="entry name" value="NAD(P)-binding Rossmann-like Domain"/>
    <property type="match status" value="1"/>
</dbReference>
<dbReference type="Pfam" id="PF13561">
    <property type="entry name" value="adh_short_C2"/>
    <property type="match status" value="1"/>
</dbReference>
<dbReference type="PANTHER" id="PTHR42760:SF133">
    <property type="entry name" value="3-OXOACYL-[ACYL-CARRIER-PROTEIN] REDUCTASE"/>
    <property type="match status" value="1"/>
</dbReference>
<sequence length="252" mass="26336">MGILSGKVALVTGGRRGIGRGVCLALAAEGADVAVNDVEGAEQAEAVAEEVRELGGRAAVVMADVAQPTQVQAMVGGVVEELGGLDILVNNAGVESIVPFLEITPEEWERVTNINLRGEFLCAQAAVRHMISSGKGGAIVNIGSVQAGMVLPGRAHYAPSKRGVEALTANLAVELAEHNIRVNCINPGLIDTDMTSWVMKDPEILPIVLEKIALKRAGEPDEIGQVVAFLASDKASYVTGQSLYVDGGFRIM</sequence>
<protein>
    <submittedName>
        <fullName evidence="3">Glucose 1-dehydrogenase</fullName>
        <ecNumber evidence="3">1.1.1.47</ecNumber>
    </submittedName>
</protein>
<gene>
    <name evidence="3" type="ORF">F4Y42_01025</name>
</gene>
<reference evidence="3" key="1">
    <citation type="submission" date="2019-09" db="EMBL/GenBank/DDBJ databases">
        <title>Characterisation of the sponge microbiome using genome-centric metagenomics.</title>
        <authorList>
            <person name="Engelberts J.P."/>
            <person name="Robbins S.J."/>
            <person name="De Goeij J.M."/>
            <person name="Aranda M."/>
            <person name="Bell S.C."/>
            <person name="Webster N.S."/>
        </authorList>
    </citation>
    <scope>NUCLEOTIDE SEQUENCE</scope>
    <source>
        <strain evidence="3">SB0664_bin_27</strain>
    </source>
</reference>
<organism evidence="3">
    <name type="scientific">Caldilineaceae bacterium SB0664_bin_27</name>
    <dbReference type="NCBI Taxonomy" id="2605260"/>
    <lineage>
        <taxon>Bacteria</taxon>
        <taxon>Bacillati</taxon>
        <taxon>Chloroflexota</taxon>
        <taxon>Caldilineae</taxon>
        <taxon>Caldilineales</taxon>
        <taxon>Caldilineaceae</taxon>
    </lineage>
</organism>
<dbReference type="InterPro" id="IPR002347">
    <property type="entry name" value="SDR_fam"/>
</dbReference>
<dbReference type="PRINTS" id="PR00081">
    <property type="entry name" value="GDHRDH"/>
</dbReference>
<dbReference type="PANTHER" id="PTHR42760">
    <property type="entry name" value="SHORT-CHAIN DEHYDROGENASES/REDUCTASES FAMILY MEMBER"/>
    <property type="match status" value="1"/>
</dbReference>
<dbReference type="AlphaFoldDB" id="A0A6B0YM77"/>
<accession>A0A6B0YM77</accession>
<name>A0A6B0YM77_9CHLR</name>
<dbReference type="NCBIfam" id="NF005559">
    <property type="entry name" value="PRK07231.1"/>
    <property type="match status" value="1"/>
</dbReference>
<dbReference type="EMBL" id="VXRG01000008">
    <property type="protein sequence ID" value="MXY92010.1"/>
    <property type="molecule type" value="Genomic_DNA"/>
</dbReference>
<dbReference type="GO" id="GO:0006633">
    <property type="term" value="P:fatty acid biosynthetic process"/>
    <property type="evidence" value="ECO:0007669"/>
    <property type="project" value="TreeGrafter"/>
</dbReference>
<comment type="similarity">
    <text evidence="1">Belongs to the short-chain dehydrogenases/reductases (SDR) family.</text>
</comment>
<dbReference type="FunFam" id="3.40.50.720:FF:000084">
    <property type="entry name" value="Short-chain dehydrogenase reductase"/>
    <property type="match status" value="1"/>
</dbReference>
<dbReference type="GO" id="GO:0047936">
    <property type="term" value="F:glucose 1-dehydrogenase [NAD(P)+] activity"/>
    <property type="evidence" value="ECO:0007669"/>
    <property type="project" value="UniProtKB-EC"/>
</dbReference>
<dbReference type="SUPFAM" id="SSF51735">
    <property type="entry name" value="NAD(P)-binding Rossmann-fold domains"/>
    <property type="match status" value="1"/>
</dbReference>
<proteinExistence type="inferred from homology"/>
<dbReference type="InterPro" id="IPR036291">
    <property type="entry name" value="NAD(P)-bd_dom_sf"/>
</dbReference>
<dbReference type="NCBIfam" id="NF009466">
    <property type="entry name" value="PRK12826.1-2"/>
    <property type="match status" value="1"/>
</dbReference>
<dbReference type="EC" id="1.1.1.47" evidence="3"/>
<evidence type="ECO:0000256" key="1">
    <source>
        <dbReference type="ARBA" id="ARBA00006484"/>
    </source>
</evidence>
<evidence type="ECO:0000256" key="2">
    <source>
        <dbReference type="ARBA" id="ARBA00023002"/>
    </source>
</evidence>
<comment type="caution">
    <text evidence="3">The sequence shown here is derived from an EMBL/GenBank/DDBJ whole genome shotgun (WGS) entry which is preliminary data.</text>
</comment>